<gene>
    <name evidence="2" type="ORF">PDIGIT_LOCUS6522</name>
</gene>
<dbReference type="OrthoDB" id="5418867at2759"/>
<feature type="compositionally biased region" description="Acidic residues" evidence="1">
    <location>
        <begin position="147"/>
        <end position="159"/>
    </location>
</feature>
<feature type="compositionally biased region" description="Polar residues" evidence="1">
    <location>
        <begin position="48"/>
        <end position="57"/>
    </location>
</feature>
<feature type="region of interest" description="Disordered" evidence="1">
    <location>
        <begin position="48"/>
        <end position="159"/>
    </location>
</feature>
<evidence type="ECO:0000313" key="2">
    <source>
        <dbReference type="EMBL" id="CAI6333482.1"/>
    </source>
</evidence>
<organism evidence="2 3">
    <name type="scientific">Periconia digitata</name>
    <dbReference type="NCBI Taxonomy" id="1303443"/>
    <lineage>
        <taxon>Eukaryota</taxon>
        <taxon>Fungi</taxon>
        <taxon>Dikarya</taxon>
        <taxon>Ascomycota</taxon>
        <taxon>Pezizomycotina</taxon>
        <taxon>Dothideomycetes</taxon>
        <taxon>Pleosporomycetidae</taxon>
        <taxon>Pleosporales</taxon>
        <taxon>Massarineae</taxon>
        <taxon>Periconiaceae</taxon>
        <taxon>Periconia</taxon>
    </lineage>
</organism>
<dbReference type="Proteomes" id="UP001152607">
    <property type="component" value="Unassembled WGS sequence"/>
</dbReference>
<keyword evidence="3" id="KW-1185">Reference proteome</keyword>
<proteinExistence type="predicted"/>
<sequence>MVQWTAEKDQLLLKGVFQFNNITFSKPLLEHLASMVGEDCTPKAVSHRLNNIKNSGKPTKAPGSASSSPVKGAGVKKTQAGRGKKAKATDSGASDEGQDNDTPTPAAAPAPRKRGRPKKSAVNVATDDQGDEEQMQPKQKKVKSEQTEDVMPESENEDV</sequence>
<evidence type="ECO:0000313" key="3">
    <source>
        <dbReference type="Proteomes" id="UP001152607"/>
    </source>
</evidence>
<comment type="caution">
    <text evidence="2">The sequence shown here is derived from an EMBL/GenBank/DDBJ whole genome shotgun (WGS) entry which is preliminary data.</text>
</comment>
<protein>
    <submittedName>
        <fullName evidence="2">Uncharacterized protein</fullName>
    </submittedName>
</protein>
<dbReference type="EMBL" id="CAOQHR010000004">
    <property type="protein sequence ID" value="CAI6333482.1"/>
    <property type="molecule type" value="Genomic_DNA"/>
</dbReference>
<evidence type="ECO:0000256" key="1">
    <source>
        <dbReference type="SAM" id="MobiDB-lite"/>
    </source>
</evidence>
<accession>A0A9W4UEY6</accession>
<reference evidence="2" key="1">
    <citation type="submission" date="2023-01" db="EMBL/GenBank/DDBJ databases">
        <authorList>
            <person name="Van Ghelder C."/>
            <person name="Rancurel C."/>
        </authorList>
    </citation>
    <scope>NUCLEOTIDE SEQUENCE</scope>
    <source>
        <strain evidence="2">CNCM I-4278</strain>
    </source>
</reference>
<dbReference type="AlphaFoldDB" id="A0A9W4UEY6"/>
<name>A0A9W4UEY6_9PLEO</name>